<accession>A0A941APM7</accession>
<evidence type="ECO:0000313" key="2">
    <source>
        <dbReference type="Proteomes" id="UP000678228"/>
    </source>
</evidence>
<comment type="caution">
    <text evidence="1">The sequence shown here is derived from an EMBL/GenBank/DDBJ whole genome shotgun (WGS) entry which is preliminary data.</text>
</comment>
<dbReference type="Proteomes" id="UP000678228">
    <property type="component" value="Unassembled WGS sequence"/>
</dbReference>
<proteinExistence type="predicted"/>
<dbReference type="AlphaFoldDB" id="A0A941APM7"/>
<name>A0A941APM7_9BACI</name>
<dbReference type="InterPro" id="IPR025942">
    <property type="entry name" value="SpoVIF"/>
</dbReference>
<dbReference type="EMBL" id="JAGKSQ010000002">
    <property type="protein sequence ID" value="MBP3950278.1"/>
    <property type="molecule type" value="Genomic_DNA"/>
</dbReference>
<organism evidence="1 2">
    <name type="scientific">Halalkalibacter suaedae</name>
    <dbReference type="NCBI Taxonomy" id="2822140"/>
    <lineage>
        <taxon>Bacteria</taxon>
        <taxon>Bacillati</taxon>
        <taxon>Bacillota</taxon>
        <taxon>Bacilli</taxon>
        <taxon>Bacillales</taxon>
        <taxon>Bacillaceae</taxon>
        <taxon>Halalkalibacter</taxon>
    </lineage>
</organism>
<reference evidence="1" key="1">
    <citation type="submission" date="2021-03" db="EMBL/GenBank/DDBJ databases">
        <title>Bacillus suaedae sp. nov., isolated from Suaeda aralocaspica.</title>
        <authorList>
            <person name="Lei R.F.R."/>
        </authorList>
    </citation>
    <scope>NUCLEOTIDE SEQUENCE</scope>
    <source>
        <strain evidence="1">YZJH907-2</strain>
    </source>
</reference>
<gene>
    <name evidence="1" type="ORF">J7W16_03975</name>
</gene>
<sequence length="83" mass="9423">MDMFNGIEKKTGVKFEDILKLTDSVKGVNFQDEQSVRQLIDKVAKLANKPVSPEMSNSIVDMLVNKKQKIDEKTISQLLNNKK</sequence>
<keyword evidence="2" id="KW-1185">Reference proteome</keyword>
<evidence type="ECO:0000313" key="1">
    <source>
        <dbReference type="EMBL" id="MBP3950278.1"/>
    </source>
</evidence>
<protein>
    <submittedName>
        <fullName evidence="1">Stage VI sporulation protein F</fullName>
    </submittedName>
</protein>
<dbReference type="Pfam" id="PF14069">
    <property type="entry name" value="SpoVIF"/>
    <property type="match status" value="1"/>
</dbReference>